<evidence type="ECO:0000256" key="7">
    <source>
        <dbReference type="ARBA" id="ARBA00047943"/>
    </source>
</evidence>
<dbReference type="GO" id="GO:0030791">
    <property type="term" value="F:arsenite methyltransferase activity"/>
    <property type="evidence" value="ECO:0007669"/>
    <property type="project" value="UniProtKB-EC"/>
</dbReference>
<dbReference type="eggNOG" id="COG2226">
    <property type="taxonomic scope" value="Bacteria"/>
</dbReference>
<reference evidence="10 11" key="1">
    <citation type="submission" date="2011-10" db="EMBL/GenBank/DDBJ databases">
        <title>The Noncontiguous Finished genome of Thermanaerovibrio velox DSM 12556.</title>
        <authorList>
            <consortium name="US DOE Joint Genome Institute (JGI-PGF)"/>
            <person name="Lucas S."/>
            <person name="Copeland A."/>
            <person name="Lapidus A."/>
            <person name="Glavina del Rio T."/>
            <person name="Dalin E."/>
            <person name="Tice H."/>
            <person name="Bruce D."/>
            <person name="Goodwin L."/>
            <person name="Pitluck S."/>
            <person name="Peters L."/>
            <person name="Mikhailova N."/>
            <person name="Teshima H."/>
            <person name="Kyrpides N."/>
            <person name="Mavromatis K."/>
            <person name="Ivanova N."/>
            <person name="Markowitz V."/>
            <person name="Cheng J.-F."/>
            <person name="Hugenholtz P."/>
            <person name="Woyke T."/>
            <person name="Wu D."/>
            <person name="Spring S."/>
            <person name="Brambilla E.-M."/>
            <person name="Klenk H.-P."/>
            <person name="Eisen J.A."/>
        </authorList>
    </citation>
    <scope>NUCLEOTIDE SEQUENCE [LARGE SCALE GENOMIC DNA]</scope>
    <source>
        <strain evidence="10 11">DSM 12556</strain>
    </source>
</reference>
<keyword evidence="1" id="KW-0808">Transferase</keyword>
<keyword evidence="10" id="KW-0830">Ubiquinone</keyword>
<dbReference type="PANTHER" id="PTHR43675:SF8">
    <property type="entry name" value="ARSENITE METHYLTRANSFERASE"/>
    <property type="match status" value="1"/>
</dbReference>
<dbReference type="AlphaFoldDB" id="H0UP99"/>
<evidence type="ECO:0000256" key="2">
    <source>
        <dbReference type="ARBA" id="ARBA00022691"/>
    </source>
</evidence>
<comment type="similarity">
    <text evidence="3">Belongs to the methyltransferase superfamily. Arsenite methyltransferase family.</text>
</comment>
<evidence type="ECO:0000256" key="8">
    <source>
        <dbReference type="ARBA" id="ARBA00048428"/>
    </source>
</evidence>
<evidence type="ECO:0000256" key="6">
    <source>
        <dbReference type="ARBA" id="ARBA00047941"/>
    </source>
</evidence>
<accession>H0UP99</accession>
<dbReference type="STRING" id="926567.TheveDRAFT_0342"/>
<sequence>MIALTFSDFSSHGAREIKEKVRKRYAENLVSRSCCGSCGCGGLEAITEGNYGEEHMSVVPQGAEHVSFGCGNPVEHADLMPGERVLDLGCGTGLDALLAAVQVGPEGSVVGLDMTPQMIERARSNRMAWGLDNVEFLLGEMERIPLPDLSVDVVISNCVINLSPLKEAVFAESFRVLKEGGRFVAADVVALRPVPAELKRNFEAFSGCLAGALSVEGFRSMLLEGGFCSVDVKVIKKYRFSGEDAERLFGAEVEQLDQAFGSAVVLARKGAAR</sequence>
<dbReference type="InterPro" id="IPR025714">
    <property type="entry name" value="Methyltranfer_dom"/>
</dbReference>
<evidence type="ECO:0000313" key="11">
    <source>
        <dbReference type="Proteomes" id="UP000005730"/>
    </source>
</evidence>
<organism evidence="10 11">
    <name type="scientific">Thermanaerovibrio velox DSM 12556</name>
    <dbReference type="NCBI Taxonomy" id="926567"/>
    <lineage>
        <taxon>Bacteria</taxon>
        <taxon>Thermotogati</taxon>
        <taxon>Synergistota</taxon>
        <taxon>Synergistia</taxon>
        <taxon>Synergistales</taxon>
        <taxon>Synergistaceae</taxon>
        <taxon>Thermanaerovibrio</taxon>
    </lineage>
</organism>
<dbReference type="CDD" id="cd02440">
    <property type="entry name" value="AdoMet_MTases"/>
    <property type="match status" value="1"/>
</dbReference>
<dbReference type="NCBIfam" id="NF008823">
    <property type="entry name" value="PRK11873.1"/>
    <property type="match status" value="1"/>
</dbReference>
<evidence type="ECO:0000256" key="5">
    <source>
        <dbReference type="ARBA" id="ARBA00034545"/>
    </source>
</evidence>
<dbReference type="GO" id="GO:0032259">
    <property type="term" value="P:methylation"/>
    <property type="evidence" value="ECO:0007669"/>
    <property type="project" value="UniProtKB-KW"/>
</dbReference>
<evidence type="ECO:0000256" key="1">
    <source>
        <dbReference type="ARBA" id="ARBA00022679"/>
    </source>
</evidence>
<dbReference type="PANTHER" id="PTHR43675">
    <property type="entry name" value="ARSENITE METHYLTRANSFERASE"/>
    <property type="match status" value="1"/>
</dbReference>
<dbReference type="EMBL" id="CM001377">
    <property type="protein sequence ID" value="EHM09512.1"/>
    <property type="molecule type" value="Genomic_DNA"/>
</dbReference>
<keyword evidence="10" id="KW-0489">Methyltransferase</keyword>
<evidence type="ECO:0000256" key="3">
    <source>
        <dbReference type="ARBA" id="ARBA00034487"/>
    </source>
</evidence>
<dbReference type="EC" id="2.1.1.137" evidence="4"/>
<comment type="catalytic activity">
    <reaction evidence="7">
        <text>arsenic triglutathione + 2 [thioredoxin]-dithiol + 2 S-adenosyl-L-methionine + H2O = dimethylarsinous acid + 2 [thioredoxin]-disulfide + 3 glutathione + 2 S-adenosyl-L-homocysteine + 2 H(+)</text>
        <dbReference type="Rhea" id="RHEA:69464"/>
        <dbReference type="Rhea" id="RHEA-COMP:10698"/>
        <dbReference type="Rhea" id="RHEA-COMP:10700"/>
        <dbReference type="ChEBI" id="CHEBI:15377"/>
        <dbReference type="ChEBI" id="CHEBI:15378"/>
        <dbReference type="ChEBI" id="CHEBI:23808"/>
        <dbReference type="ChEBI" id="CHEBI:29950"/>
        <dbReference type="ChEBI" id="CHEBI:50058"/>
        <dbReference type="ChEBI" id="CHEBI:57856"/>
        <dbReference type="ChEBI" id="CHEBI:57925"/>
        <dbReference type="ChEBI" id="CHEBI:59789"/>
        <dbReference type="ChEBI" id="CHEBI:183640"/>
        <dbReference type="EC" id="2.1.1.137"/>
    </reaction>
</comment>
<comment type="catalytic activity">
    <reaction evidence="6">
        <text>arsenic triglutathione + [thioredoxin]-dithiol + S-adenosyl-L-methionine + 2 H2O = methylarsonous acid + [thioredoxin]-disulfide + 3 glutathione + S-adenosyl-L-homocysteine + H(+)</text>
        <dbReference type="Rhea" id="RHEA:69460"/>
        <dbReference type="Rhea" id="RHEA-COMP:10698"/>
        <dbReference type="Rhea" id="RHEA-COMP:10700"/>
        <dbReference type="ChEBI" id="CHEBI:15377"/>
        <dbReference type="ChEBI" id="CHEBI:15378"/>
        <dbReference type="ChEBI" id="CHEBI:17826"/>
        <dbReference type="ChEBI" id="CHEBI:29950"/>
        <dbReference type="ChEBI" id="CHEBI:50058"/>
        <dbReference type="ChEBI" id="CHEBI:57856"/>
        <dbReference type="ChEBI" id="CHEBI:57925"/>
        <dbReference type="ChEBI" id="CHEBI:59789"/>
        <dbReference type="ChEBI" id="CHEBI:183640"/>
        <dbReference type="EC" id="2.1.1.137"/>
    </reaction>
</comment>
<evidence type="ECO:0000259" key="9">
    <source>
        <dbReference type="Pfam" id="PF13847"/>
    </source>
</evidence>
<gene>
    <name evidence="10" type="ORF">TheveDRAFT_0342</name>
</gene>
<dbReference type="HOGENOM" id="CLU_1834249_0_0_0"/>
<dbReference type="InterPro" id="IPR029063">
    <property type="entry name" value="SAM-dependent_MTases_sf"/>
</dbReference>
<dbReference type="Pfam" id="PF13847">
    <property type="entry name" value="Methyltransf_31"/>
    <property type="match status" value="1"/>
</dbReference>
<comment type="catalytic activity">
    <reaction evidence="8">
        <text>arsenic triglutathione + 3 [thioredoxin]-dithiol + 3 S-adenosyl-L-methionine = trimethylarsine + 3 [thioredoxin]-disulfide + 3 glutathione + 3 S-adenosyl-L-homocysteine + 3 H(+)</text>
        <dbReference type="Rhea" id="RHEA:69432"/>
        <dbReference type="Rhea" id="RHEA-COMP:10698"/>
        <dbReference type="Rhea" id="RHEA-COMP:10700"/>
        <dbReference type="ChEBI" id="CHEBI:15378"/>
        <dbReference type="ChEBI" id="CHEBI:27130"/>
        <dbReference type="ChEBI" id="CHEBI:29950"/>
        <dbReference type="ChEBI" id="CHEBI:50058"/>
        <dbReference type="ChEBI" id="CHEBI:57856"/>
        <dbReference type="ChEBI" id="CHEBI:57925"/>
        <dbReference type="ChEBI" id="CHEBI:59789"/>
        <dbReference type="ChEBI" id="CHEBI:183640"/>
        <dbReference type="EC" id="2.1.1.137"/>
    </reaction>
</comment>
<dbReference type="Proteomes" id="UP000005730">
    <property type="component" value="Chromosome"/>
</dbReference>
<feature type="domain" description="Methyltransferase" evidence="9">
    <location>
        <begin position="81"/>
        <end position="224"/>
    </location>
</feature>
<dbReference type="Gene3D" id="3.40.50.150">
    <property type="entry name" value="Vaccinia Virus protein VP39"/>
    <property type="match status" value="1"/>
</dbReference>
<name>H0UP99_9BACT</name>
<keyword evidence="11" id="KW-1185">Reference proteome</keyword>
<dbReference type="SUPFAM" id="SSF53335">
    <property type="entry name" value="S-adenosyl-L-methionine-dependent methyltransferases"/>
    <property type="match status" value="1"/>
</dbReference>
<evidence type="ECO:0000313" key="10">
    <source>
        <dbReference type="EMBL" id="EHM09512.1"/>
    </source>
</evidence>
<evidence type="ECO:0000256" key="4">
    <source>
        <dbReference type="ARBA" id="ARBA00034521"/>
    </source>
</evidence>
<proteinExistence type="inferred from homology"/>
<keyword evidence="2" id="KW-0949">S-adenosyl-L-methionine</keyword>
<protein>
    <recommendedName>
        <fullName evidence="5">Arsenite methyltransferase</fullName>
        <ecNumber evidence="4">2.1.1.137</ecNumber>
    </recommendedName>
</protein>
<dbReference type="InterPro" id="IPR026669">
    <property type="entry name" value="Arsenite_MeTrfase-like"/>
</dbReference>